<name>A0AB38A8K5_9ACTN</name>
<dbReference type="RefSeq" id="WP_057001855.1">
    <property type="nucleotide sequence ID" value="NZ_FNSH01000002.1"/>
</dbReference>
<sequence length="247" mass="28114">MVIHDINQNKREVILLIHPMNFSGKMMMDSMAKELGCEYLYIVPDLSGHGEAKDDPYVSTAEEAATLAHYLKEHDLCTIKLAFGASLGGGVLFELLQDQSLHFQKLFFEGTSFCEQAGLLSKMLEHVFLSKQKKARQDPKPLIDKVAKRYGIYANMLFDTLVTMDKQSIKNIVYDCGHIRLPHLSEDTKQDTIFSYGDKNLNVGHARRSIKKHYPKEKLKIWQGYGHCEEMTQNTVAYMAFVKGCVD</sequence>
<evidence type="ECO:0000313" key="2">
    <source>
        <dbReference type="Proteomes" id="UP000183687"/>
    </source>
</evidence>
<gene>
    <name evidence="1" type="ORF">SAMN04489746_1624</name>
</gene>
<dbReference type="SUPFAM" id="SSF53474">
    <property type="entry name" value="alpha/beta-Hydrolases"/>
    <property type="match status" value="1"/>
</dbReference>
<comment type="caution">
    <text evidence="1">The sequence shown here is derived from an EMBL/GenBank/DDBJ whole genome shotgun (WGS) entry which is preliminary data.</text>
</comment>
<dbReference type="Gene3D" id="3.40.50.1820">
    <property type="entry name" value="alpha/beta hydrolase"/>
    <property type="match status" value="1"/>
</dbReference>
<reference evidence="1 2" key="1">
    <citation type="submission" date="2016-10" db="EMBL/GenBank/DDBJ databases">
        <authorList>
            <person name="Varghese N."/>
            <person name="Submissions S."/>
        </authorList>
    </citation>
    <scope>NUCLEOTIDE SEQUENCE [LARGE SCALE GENOMIC DNA]</scope>
    <source>
        <strain evidence="1 2">DSM 20586</strain>
    </source>
</reference>
<protein>
    <recommendedName>
        <fullName evidence="3">Pimeloyl-ACP methyl ester carboxylesterase</fullName>
    </recommendedName>
</protein>
<dbReference type="InterPro" id="IPR029058">
    <property type="entry name" value="AB_hydrolase_fold"/>
</dbReference>
<evidence type="ECO:0008006" key="3">
    <source>
        <dbReference type="Google" id="ProtNLM"/>
    </source>
</evidence>
<organism evidence="1 2">
    <name type="scientific">Atopobium minutum</name>
    <dbReference type="NCBI Taxonomy" id="1381"/>
    <lineage>
        <taxon>Bacteria</taxon>
        <taxon>Bacillati</taxon>
        <taxon>Actinomycetota</taxon>
        <taxon>Coriobacteriia</taxon>
        <taxon>Coriobacteriales</taxon>
        <taxon>Atopobiaceae</taxon>
        <taxon>Atopobium</taxon>
    </lineage>
</organism>
<dbReference type="EMBL" id="FNSH01000002">
    <property type="protein sequence ID" value="SEC30326.1"/>
    <property type="molecule type" value="Genomic_DNA"/>
</dbReference>
<dbReference type="AlphaFoldDB" id="A0AB38A8K5"/>
<dbReference type="Proteomes" id="UP000183687">
    <property type="component" value="Unassembled WGS sequence"/>
</dbReference>
<accession>A0AB38A8K5</accession>
<proteinExistence type="predicted"/>
<evidence type="ECO:0000313" key="1">
    <source>
        <dbReference type="EMBL" id="SEC30326.1"/>
    </source>
</evidence>